<dbReference type="GO" id="GO:0031418">
    <property type="term" value="F:L-ascorbic acid binding"/>
    <property type="evidence" value="ECO:0007669"/>
    <property type="project" value="UniProtKB-KW"/>
</dbReference>
<evidence type="ECO:0000256" key="4">
    <source>
        <dbReference type="ARBA" id="ARBA00022964"/>
    </source>
</evidence>
<evidence type="ECO:0000256" key="2">
    <source>
        <dbReference type="ARBA" id="ARBA00022723"/>
    </source>
</evidence>
<dbReference type="SMART" id="SM00702">
    <property type="entry name" value="P4Hc"/>
    <property type="match status" value="1"/>
</dbReference>
<dbReference type="AlphaFoldDB" id="A0A7S3JPB5"/>
<reference evidence="8" key="1">
    <citation type="submission" date="2021-01" db="EMBL/GenBank/DDBJ databases">
        <authorList>
            <person name="Corre E."/>
            <person name="Pelletier E."/>
            <person name="Niang G."/>
            <person name="Scheremetjew M."/>
            <person name="Finn R."/>
            <person name="Kale V."/>
            <person name="Holt S."/>
            <person name="Cochrane G."/>
            <person name="Meng A."/>
            <person name="Brown T."/>
            <person name="Cohen L."/>
        </authorList>
    </citation>
    <scope>NUCLEOTIDE SEQUENCE</scope>
    <source>
        <strain evidence="8">CCMP1510</strain>
    </source>
</reference>
<keyword evidence="6" id="KW-0408">Iron</keyword>
<evidence type="ECO:0000259" key="7">
    <source>
        <dbReference type="PROSITE" id="PS51471"/>
    </source>
</evidence>
<dbReference type="PROSITE" id="PS51471">
    <property type="entry name" value="FE2OG_OXY"/>
    <property type="match status" value="1"/>
</dbReference>
<comment type="cofactor">
    <cofactor evidence="1">
        <name>L-ascorbate</name>
        <dbReference type="ChEBI" id="CHEBI:38290"/>
    </cofactor>
</comment>
<keyword evidence="5" id="KW-0560">Oxidoreductase</keyword>
<dbReference type="InterPro" id="IPR044862">
    <property type="entry name" value="Pro_4_hyd_alph_FE2OG_OXY"/>
</dbReference>
<organism evidence="8">
    <name type="scientific">Aureoumbra lagunensis</name>
    <dbReference type="NCBI Taxonomy" id="44058"/>
    <lineage>
        <taxon>Eukaryota</taxon>
        <taxon>Sar</taxon>
        <taxon>Stramenopiles</taxon>
        <taxon>Ochrophyta</taxon>
        <taxon>Pelagophyceae</taxon>
        <taxon>Pelagomonadales</taxon>
        <taxon>Aureoumbra</taxon>
    </lineage>
</organism>
<protein>
    <recommendedName>
        <fullName evidence="7">Fe2OG dioxygenase domain-containing protein</fullName>
    </recommendedName>
</protein>
<evidence type="ECO:0000256" key="6">
    <source>
        <dbReference type="ARBA" id="ARBA00023004"/>
    </source>
</evidence>
<name>A0A7S3JPB5_9STRA</name>
<accession>A0A7S3JPB5</accession>
<evidence type="ECO:0000313" key="8">
    <source>
        <dbReference type="EMBL" id="CAE0360667.1"/>
    </source>
</evidence>
<dbReference type="InterPro" id="IPR006620">
    <property type="entry name" value="Pro_4_hyd_alph"/>
</dbReference>
<gene>
    <name evidence="8" type="ORF">ALAG00032_LOCUS1397</name>
</gene>
<proteinExistence type="predicted"/>
<keyword evidence="2" id="KW-0479">Metal-binding</keyword>
<dbReference type="InterPro" id="IPR051559">
    <property type="entry name" value="HIF_prolyl_hydroxylases"/>
</dbReference>
<dbReference type="PANTHER" id="PTHR12907">
    <property type="entry name" value="EGL NINE HOMOLOG-RELATED"/>
    <property type="match status" value="1"/>
</dbReference>
<dbReference type="PANTHER" id="PTHR12907:SF26">
    <property type="entry name" value="HIF PROLYL HYDROXYLASE, ISOFORM C"/>
    <property type="match status" value="1"/>
</dbReference>
<feature type="domain" description="Fe2OG dioxygenase" evidence="7">
    <location>
        <begin position="158"/>
        <end position="253"/>
    </location>
</feature>
<dbReference type="InterPro" id="IPR005123">
    <property type="entry name" value="Oxoglu/Fe-dep_dioxygenase_dom"/>
</dbReference>
<dbReference type="Gene3D" id="2.60.120.620">
    <property type="entry name" value="q2cbj1_9rhob like domain"/>
    <property type="match status" value="1"/>
</dbReference>
<sequence length="372" mass="41640">MITSRNSTTCEEEERDAGSLIVDFLDEISSSDDESDEVEWNIEWKLVCNELFEKGFSVIENVTQSEKAKMLHDEVERLHEACLLSPSPNGLALNEKKRAILNKRGVGEMDWHLSARPVTSTPAHIAARKLCPRLRCFAGGAASSMARNLGRFLNALLYVDEVKAQFQEEIGSCFPAHFDTSPESVRIITAILYLNPDWETGDGGELRFLPLARGPIDIKPLFNRLVLFSSTTMLHRTLPSYAPRRCISFWFGAGPNDHHALCSTLPIRSKPCLHCFTSKEEEEEDIFSPSGKVVQGKFINNGKDSLNTFRTLTLLYHCYEYRDSFLAAFDHVPDLHLALAHDDSRSAAARAALSCAACNFLDNRICSCHVVL</sequence>
<evidence type="ECO:0000256" key="3">
    <source>
        <dbReference type="ARBA" id="ARBA00022896"/>
    </source>
</evidence>
<keyword evidence="4" id="KW-0223">Dioxygenase</keyword>
<evidence type="ECO:0000256" key="1">
    <source>
        <dbReference type="ARBA" id="ARBA00001961"/>
    </source>
</evidence>
<dbReference type="GO" id="GO:0071456">
    <property type="term" value="P:cellular response to hypoxia"/>
    <property type="evidence" value="ECO:0007669"/>
    <property type="project" value="TreeGrafter"/>
</dbReference>
<dbReference type="EMBL" id="HBIJ01001986">
    <property type="protein sequence ID" value="CAE0360667.1"/>
    <property type="molecule type" value="Transcribed_RNA"/>
</dbReference>
<dbReference type="Pfam" id="PF13640">
    <property type="entry name" value="2OG-FeII_Oxy_3"/>
    <property type="match status" value="1"/>
</dbReference>
<dbReference type="GO" id="GO:0031543">
    <property type="term" value="F:peptidyl-proline dioxygenase activity"/>
    <property type="evidence" value="ECO:0007669"/>
    <property type="project" value="TreeGrafter"/>
</dbReference>
<evidence type="ECO:0000256" key="5">
    <source>
        <dbReference type="ARBA" id="ARBA00023002"/>
    </source>
</evidence>
<keyword evidence="3" id="KW-0847">Vitamin C</keyword>
<dbReference type="GO" id="GO:0008198">
    <property type="term" value="F:ferrous iron binding"/>
    <property type="evidence" value="ECO:0007669"/>
    <property type="project" value="TreeGrafter"/>
</dbReference>